<keyword evidence="6 9" id="KW-0067">ATP-binding</keyword>
<feature type="domain" description="Protein kinase" evidence="12">
    <location>
        <begin position="83"/>
        <end position="434"/>
    </location>
</feature>
<dbReference type="Gene3D" id="1.10.510.10">
    <property type="entry name" value="Transferase(Phosphotransferase) domain 1"/>
    <property type="match status" value="1"/>
</dbReference>
<evidence type="ECO:0000256" key="5">
    <source>
        <dbReference type="ARBA" id="ARBA00022777"/>
    </source>
</evidence>
<evidence type="ECO:0000256" key="1">
    <source>
        <dbReference type="ARBA" id="ARBA00012513"/>
    </source>
</evidence>
<evidence type="ECO:0000259" key="12">
    <source>
        <dbReference type="PROSITE" id="PS50011"/>
    </source>
</evidence>
<feature type="compositionally biased region" description="Low complexity" evidence="11">
    <location>
        <begin position="13"/>
        <end position="39"/>
    </location>
</feature>
<dbReference type="EMBL" id="MCFL01000031">
    <property type="protein sequence ID" value="ORZ34055.1"/>
    <property type="molecule type" value="Genomic_DNA"/>
</dbReference>
<proteinExistence type="inferred from homology"/>
<dbReference type="InterPro" id="IPR045216">
    <property type="entry name" value="CK2_alpha"/>
</dbReference>
<name>A0A1Y2HHM4_9FUNG</name>
<dbReference type="GO" id="GO:0005634">
    <property type="term" value="C:nucleus"/>
    <property type="evidence" value="ECO:0007669"/>
    <property type="project" value="TreeGrafter"/>
</dbReference>
<dbReference type="GO" id="GO:0005524">
    <property type="term" value="F:ATP binding"/>
    <property type="evidence" value="ECO:0007669"/>
    <property type="project" value="UniProtKB-UniRule"/>
</dbReference>
<dbReference type="OrthoDB" id="10020333at2759"/>
<evidence type="ECO:0000256" key="3">
    <source>
        <dbReference type="ARBA" id="ARBA00022679"/>
    </source>
</evidence>
<dbReference type="PANTHER" id="PTHR24054:SF0">
    <property type="entry name" value="CASEIN KINASE II SUBUNIT ALPHA"/>
    <property type="match status" value="1"/>
</dbReference>
<dbReference type="SUPFAM" id="SSF56112">
    <property type="entry name" value="Protein kinase-like (PK-like)"/>
    <property type="match status" value="1"/>
</dbReference>
<dbReference type="GO" id="GO:0005829">
    <property type="term" value="C:cytosol"/>
    <property type="evidence" value="ECO:0007669"/>
    <property type="project" value="TreeGrafter"/>
</dbReference>
<comment type="similarity">
    <text evidence="10">Belongs to the protein kinase superfamily.</text>
</comment>
<evidence type="ECO:0000256" key="6">
    <source>
        <dbReference type="ARBA" id="ARBA00022840"/>
    </source>
</evidence>
<protein>
    <recommendedName>
        <fullName evidence="1">non-specific serine/threonine protein kinase</fullName>
        <ecNumber evidence="1">2.7.11.1</ecNumber>
    </recommendedName>
</protein>
<keyword evidence="3" id="KW-0808">Transferase</keyword>
<evidence type="ECO:0000256" key="7">
    <source>
        <dbReference type="ARBA" id="ARBA00047899"/>
    </source>
</evidence>
<keyword evidence="5 13" id="KW-0418">Kinase</keyword>
<evidence type="ECO:0000313" key="13">
    <source>
        <dbReference type="EMBL" id="ORZ34055.1"/>
    </source>
</evidence>
<keyword evidence="14" id="KW-1185">Reference proteome</keyword>
<keyword evidence="2 10" id="KW-0723">Serine/threonine-protein kinase</keyword>
<dbReference type="GO" id="GO:0051726">
    <property type="term" value="P:regulation of cell cycle"/>
    <property type="evidence" value="ECO:0007669"/>
    <property type="project" value="TreeGrafter"/>
</dbReference>
<dbReference type="GO" id="GO:0004674">
    <property type="term" value="F:protein serine/threonine kinase activity"/>
    <property type="evidence" value="ECO:0007669"/>
    <property type="project" value="UniProtKB-KW"/>
</dbReference>
<dbReference type="GO" id="GO:0005956">
    <property type="term" value="C:protein kinase CK2 complex"/>
    <property type="evidence" value="ECO:0007669"/>
    <property type="project" value="TreeGrafter"/>
</dbReference>
<dbReference type="SMART" id="SM00220">
    <property type="entry name" value="S_TKc"/>
    <property type="match status" value="1"/>
</dbReference>
<dbReference type="STRING" id="765915.A0A1Y2HHM4"/>
<comment type="caution">
    <text evidence="13">The sequence shown here is derived from an EMBL/GenBank/DDBJ whole genome shotgun (WGS) entry which is preliminary data.</text>
</comment>
<feature type="region of interest" description="Disordered" evidence="11">
    <location>
        <begin position="1"/>
        <end position="57"/>
    </location>
</feature>
<comment type="catalytic activity">
    <reaction evidence="8">
        <text>L-seryl-[protein] + ATP = O-phospho-L-seryl-[protein] + ADP + H(+)</text>
        <dbReference type="Rhea" id="RHEA:17989"/>
        <dbReference type="Rhea" id="RHEA-COMP:9863"/>
        <dbReference type="Rhea" id="RHEA-COMP:11604"/>
        <dbReference type="ChEBI" id="CHEBI:15378"/>
        <dbReference type="ChEBI" id="CHEBI:29999"/>
        <dbReference type="ChEBI" id="CHEBI:30616"/>
        <dbReference type="ChEBI" id="CHEBI:83421"/>
        <dbReference type="ChEBI" id="CHEBI:456216"/>
        <dbReference type="EC" id="2.7.11.1"/>
    </reaction>
</comment>
<dbReference type="InterPro" id="IPR000719">
    <property type="entry name" value="Prot_kinase_dom"/>
</dbReference>
<evidence type="ECO:0000256" key="11">
    <source>
        <dbReference type="SAM" id="MobiDB-lite"/>
    </source>
</evidence>
<organism evidence="13 14">
    <name type="scientific">Catenaria anguillulae PL171</name>
    <dbReference type="NCBI Taxonomy" id="765915"/>
    <lineage>
        <taxon>Eukaryota</taxon>
        <taxon>Fungi</taxon>
        <taxon>Fungi incertae sedis</taxon>
        <taxon>Blastocladiomycota</taxon>
        <taxon>Blastocladiomycetes</taxon>
        <taxon>Blastocladiales</taxon>
        <taxon>Catenariaceae</taxon>
        <taxon>Catenaria</taxon>
    </lineage>
</organism>
<dbReference type="PROSITE" id="PS00107">
    <property type="entry name" value="PROTEIN_KINASE_ATP"/>
    <property type="match status" value="1"/>
</dbReference>
<dbReference type="Proteomes" id="UP000193411">
    <property type="component" value="Unassembled WGS sequence"/>
</dbReference>
<gene>
    <name evidence="13" type="ORF">BCR44DRAFT_117005</name>
</gene>
<dbReference type="PROSITE" id="PS50011">
    <property type="entry name" value="PROTEIN_KINASE_DOM"/>
    <property type="match status" value="1"/>
</dbReference>
<dbReference type="Gene3D" id="3.30.200.20">
    <property type="entry name" value="Phosphorylase Kinase, domain 1"/>
    <property type="match status" value="1"/>
</dbReference>
<dbReference type="PROSITE" id="PS00108">
    <property type="entry name" value="PROTEIN_KINASE_ST"/>
    <property type="match status" value="1"/>
</dbReference>
<feature type="binding site" evidence="9">
    <location>
        <position position="122"/>
    </location>
    <ligand>
        <name>ATP</name>
        <dbReference type="ChEBI" id="CHEBI:30616"/>
    </ligand>
</feature>
<comment type="catalytic activity">
    <reaction evidence="7">
        <text>L-threonyl-[protein] + ATP = O-phospho-L-threonyl-[protein] + ADP + H(+)</text>
        <dbReference type="Rhea" id="RHEA:46608"/>
        <dbReference type="Rhea" id="RHEA-COMP:11060"/>
        <dbReference type="Rhea" id="RHEA-COMP:11605"/>
        <dbReference type="ChEBI" id="CHEBI:15378"/>
        <dbReference type="ChEBI" id="CHEBI:30013"/>
        <dbReference type="ChEBI" id="CHEBI:30616"/>
        <dbReference type="ChEBI" id="CHEBI:61977"/>
        <dbReference type="ChEBI" id="CHEBI:456216"/>
        <dbReference type="EC" id="2.7.11.1"/>
    </reaction>
</comment>
<dbReference type="InterPro" id="IPR011009">
    <property type="entry name" value="Kinase-like_dom_sf"/>
</dbReference>
<reference evidence="13 14" key="1">
    <citation type="submission" date="2016-07" db="EMBL/GenBank/DDBJ databases">
        <title>Pervasive Adenine N6-methylation of Active Genes in Fungi.</title>
        <authorList>
            <consortium name="DOE Joint Genome Institute"/>
            <person name="Mondo S.J."/>
            <person name="Dannebaum R.O."/>
            <person name="Kuo R.C."/>
            <person name="Labutti K."/>
            <person name="Haridas S."/>
            <person name="Kuo A."/>
            <person name="Salamov A."/>
            <person name="Ahrendt S.R."/>
            <person name="Lipzen A."/>
            <person name="Sullivan W."/>
            <person name="Andreopoulos W.B."/>
            <person name="Clum A."/>
            <person name="Lindquist E."/>
            <person name="Daum C."/>
            <person name="Ramamoorthy G.K."/>
            <person name="Gryganskyi A."/>
            <person name="Culley D."/>
            <person name="Magnuson J.K."/>
            <person name="James T.Y."/>
            <person name="O'Malley M.A."/>
            <person name="Stajich J.E."/>
            <person name="Spatafora J.W."/>
            <person name="Visel A."/>
            <person name="Grigoriev I.V."/>
        </authorList>
    </citation>
    <scope>NUCLEOTIDE SEQUENCE [LARGE SCALE GENOMIC DNA]</scope>
    <source>
        <strain evidence="13 14">PL171</strain>
    </source>
</reference>
<dbReference type="CDD" id="cd14019">
    <property type="entry name" value="STKc_Cdc7"/>
    <property type="match status" value="1"/>
</dbReference>
<dbReference type="PANTHER" id="PTHR24054">
    <property type="entry name" value="CASEIN KINASE II SUBUNIT ALPHA"/>
    <property type="match status" value="1"/>
</dbReference>
<sequence>MAATSRRPALSHAASAPPGGTSAFSAPSAPASASTSAAADSVPLGTPTTSLHGDERKKYERRASAAIEAFRLISAWPQLESMYKIMGKVGEGSFSIVYKAIDLRQDKLQTVRGLHSKYVAIKHVHPSAGSERILSEVRLLAELRGHPNVASLVDLHRFEHHILLIMPYWNHMQWNDYFRVLPVPEFRFYFSCLFAALKFCHEKGIIHRDVKPNNFIYDPRRRHGVLVDFGLAQHYHPPAKKSARSAPLSQSLRPLSTSAADLLDPTGSSNSHYTNPELLLGAHQPAELLHDQRRAIDANRAGTRGFRAPEVLFKVQNQTPVVDVWSAGVTLLSFMTRKFPFFPSDNDTFALQEIAVIFGSRAIRSLASKFDRIFLSTLPNIPKDGVPLRDLVYSLNQREFFEMPTEALDFLNKCLTLDPNKRMTADQAVNHVYLRGVSSLGCEPVEEE</sequence>
<keyword evidence="4 9" id="KW-0547">Nucleotide-binding</keyword>
<dbReference type="InterPro" id="IPR008271">
    <property type="entry name" value="Ser/Thr_kinase_AS"/>
</dbReference>
<evidence type="ECO:0000256" key="10">
    <source>
        <dbReference type="RuleBase" id="RU000304"/>
    </source>
</evidence>
<dbReference type="Pfam" id="PF00069">
    <property type="entry name" value="Pkinase"/>
    <property type="match status" value="2"/>
</dbReference>
<evidence type="ECO:0000256" key="8">
    <source>
        <dbReference type="ARBA" id="ARBA00048679"/>
    </source>
</evidence>
<evidence type="ECO:0000313" key="14">
    <source>
        <dbReference type="Proteomes" id="UP000193411"/>
    </source>
</evidence>
<dbReference type="AlphaFoldDB" id="A0A1Y2HHM4"/>
<evidence type="ECO:0000256" key="2">
    <source>
        <dbReference type="ARBA" id="ARBA00022527"/>
    </source>
</evidence>
<evidence type="ECO:0000256" key="9">
    <source>
        <dbReference type="PROSITE-ProRule" id="PRU10141"/>
    </source>
</evidence>
<dbReference type="EC" id="2.7.11.1" evidence="1"/>
<evidence type="ECO:0000256" key="4">
    <source>
        <dbReference type="ARBA" id="ARBA00022741"/>
    </source>
</evidence>
<dbReference type="InterPro" id="IPR017441">
    <property type="entry name" value="Protein_kinase_ATP_BS"/>
</dbReference>
<accession>A0A1Y2HHM4</accession>